<dbReference type="InterPro" id="IPR019734">
    <property type="entry name" value="TPR_rpt"/>
</dbReference>
<gene>
    <name evidence="3" type="ORF">FCS21_00900</name>
</gene>
<protein>
    <submittedName>
        <fullName evidence="3">Sulfotransferase family protein</fullName>
    </submittedName>
</protein>
<dbReference type="SMART" id="SM00028">
    <property type="entry name" value="TPR"/>
    <property type="match status" value="5"/>
</dbReference>
<organism evidence="3 4">
    <name type="scientific">Colwellia ponticola</name>
    <dbReference type="NCBI Taxonomy" id="2304625"/>
    <lineage>
        <taxon>Bacteria</taxon>
        <taxon>Pseudomonadati</taxon>
        <taxon>Pseudomonadota</taxon>
        <taxon>Gammaproteobacteria</taxon>
        <taxon>Alteromonadales</taxon>
        <taxon>Colwelliaceae</taxon>
        <taxon>Colwellia</taxon>
    </lineage>
</organism>
<keyword evidence="4" id="KW-1185">Reference proteome</keyword>
<dbReference type="SUPFAM" id="SSF48452">
    <property type="entry name" value="TPR-like"/>
    <property type="match status" value="1"/>
</dbReference>
<dbReference type="Gene3D" id="1.25.40.10">
    <property type="entry name" value="Tetratricopeptide repeat domain"/>
    <property type="match status" value="2"/>
</dbReference>
<dbReference type="SUPFAM" id="SSF52540">
    <property type="entry name" value="P-loop containing nucleoside triphosphate hydrolases"/>
    <property type="match status" value="1"/>
</dbReference>
<dbReference type="InterPro" id="IPR011990">
    <property type="entry name" value="TPR-like_helical_dom_sf"/>
</dbReference>
<dbReference type="AlphaFoldDB" id="A0A8H2JN68"/>
<dbReference type="Pfam" id="PF13181">
    <property type="entry name" value="TPR_8"/>
    <property type="match status" value="2"/>
</dbReference>
<dbReference type="EMBL" id="SZVP01000001">
    <property type="protein sequence ID" value="TMM47572.1"/>
    <property type="molecule type" value="Genomic_DNA"/>
</dbReference>
<evidence type="ECO:0000313" key="4">
    <source>
        <dbReference type="Proteomes" id="UP000307702"/>
    </source>
</evidence>
<sequence>MPSTIKVLHQQAQQALNQGLYQQAHQHLMLILQQDKYFADAYFLLAMIASAHDNVAKAIVLIEQANALAPNNPEYLSQLAKHYALDNNPIEALHFAEFTAKLIAQLPPQSSLTLDTLGVAYSHIGLHEKAVVFLKKAVLINNKNPSYFFNLATSLKFIGDFEGAKKAYQKTITIAPNYYKAHAGLTGLGGLSKDCNHIPLLEQLFIQTQQAEDRLYIGHALAREYEVLGDFDKAFHYLDSAKKFKSKEFSYSIDEDKALFKSLISQFKGSEYSPSQGFSTDEAIFVVGMPRSGTTLVERIISHHSEVSSAGELQNFGLLVKKMSKSSSKRIIDRDTVRAAQHINFAELGQAYINSTRAVTCKTAKFVDKMPLNFLYVGFILQALPNAKIICLDRNPLDTIVSNFRQLFAVNQSNYNYAYDLQTTTEYYLLFKELAKLWLALFPDNFYLINYEKLVNDPLNEAKQLIEFCGLGWQEQCLNIHQNSAPVATASALQVRSPIHNNSVGNWKKYDAYLEGVKKILATDLAAKVDD</sequence>
<dbReference type="InterPro" id="IPR026634">
    <property type="entry name" value="TPST-like"/>
</dbReference>
<reference evidence="3 4" key="1">
    <citation type="submission" date="2019-05" db="EMBL/GenBank/DDBJ databases">
        <title>Colwellia ponticola sp. nov., isolated from seawater.</title>
        <authorList>
            <person name="Yoon J.-H."/>
        </authorList>
    </citation>
    <scope>NUCLEOTIDE SEQUENCE [LARGE SCALE GENOMIC DNA]</scope>
    <source>
        <strain evidence="3 4">OISW-25</strain>
    </source>
</reference>
<accession>A0A8H2JN68</accession>
<feature type="repeat" description="TPR" evidence="2">
    <location>
        <begin position="145"/>
        <end position="178"/>
    </location>
</feature>
<dbReference type="PANTHER" id="PTHR12788:SF10">
    <property type="entry name" value="PROTEIN-TYROSINE SULFOTRANSFERASE"/>
    <property type="match status" value="1"/>
</dbReference>
<dbReference type="Pfam" id="PF13469">
    <property type="entry name" value="Sulfotransfer_3"/>
    <property type="match status" value="1"/>
</dbReference>
<proteinExistence type="predicted"/>
<evidence type="ECO:0000256" key="2">
    <source>
        <dbReference type="PROSITE-ProRule" id="PRU00339"/>
    </source>
</evidence>
<comment type="caution">
    <text evidence="3">The sequence shown here is derived from an EMBL/GenBank/DDBJ whole genome shotgun (WGS) entry which is preliminary data.</text>
</comment>
<evidence type="ECO:0000313" key="3">
    <source>
        <dbReference type="EMBL" id="TMM47572.1"/>
    </source>
</evidence>
<keyword evidence="1 3" id="KW-0808">Transferase</keyword>
<dbReference type="GO" id="GO:0008476">
    <property type="term" value="F:protein-tyrosine sulfotransferase activity"/>
    <property type="evidence" value="ECO:0007669"/>
    <property type="project" value="InterPro"/>
</dbReference>
<dbReference type="RefSeq" id="WP_138620106.1">
    <property type="nucleotide sequence ID" value="NZ_SZVP01000001.1"/>
</dbReference>
<keyword evidence="2" id="KW-0802">TPR repeat</keyword>
<dbReference type="InterPro" id="IPR027417">
    <property type="entry name" value="P-loop_NTPase"/>
</dbReference>
<dbReference type="PROSITE" id="PS50005">
    <property type="entry name" value="TPR"/>
    <property type="match status" value="1"/>
</dbReference>
<dbReference type="Gene3D" id="3.40.50.300">
    <property type="entry name" value="P-loop containing nucleotide triphosphate hydrolases"/>
    <property type="match status" value="1"/>
</dbReference>
<dbReference type="Proteomes" id="UP000307702">
    <property type="component" value="Unassembled WGS sequence"/>
</dbReference>
<dbReference type="OrthoDB" id="9815894at2"/>
<evidence type="ECO:0000256" key="1">
    <source>
        <dbReference type="ARBA" id="ARBA00022679"/>
    </source>
</evidence>
<dbReference type="PANTHER" id="PTHR12788">
    <property type="entry name" value="PROTEIN-TYROSINE SULFOTRANSFERASE 2"/>
    <property type="match status" value="1"/>
</dbReference>
<name>A0A8H2JN68_9GAMM</name>